<dbReference type="Proteomes" id="UP000054481">
    <property type="component" value="Unassembled WGS sequence"/>
</dbReference>
<dbReference type="PANTHER" id="PTHR42109:SF2">
    <property type="entry name" value="INTEGRAL MEMBRANE PROTEIN"/>
    <property type="match status" value="1"/>
</dbReference>
<protein>
    <recommendedName>
        <fullName evidence="2">DUF7702 domain-containing protein</fullName>
    </recommendedName>
</protein>
<keyword evidence="1" id="KW-0472">Membrane</keyword>
<dbReference type="EMBL" id="KQ030541">
    <property type="protein sequence ID" value="KJZ72865.1"/>
    <property type="molecule type" value="Genomic_DNA"/>
</dbReference>
<feature type="transmembrane region" description="Helical" evidence="1">
    <location>
        <begin position="43"/>
        <end position="62"/>
    </location>
</feature>
<gene>
    <name evidence="3" type="ORF">HIM_07809</name>
</gene>
<feature type="transmembrane region" description="Helical" evidence="1">
    <location>
        <begin position="68"/>
        <end position="94"/>
    </location>
</feature>
<feature type="domain" description="DUF7702" evidence="2">
    <location>
        <begin position="5"/>
        <end position="243"/>
    </location>
</feature>
<dbReference type="OrthoDB" id="2560628at2759"/>
<evidence type="ECO:0000313" key="4">
    <source>
        <dbReference type="Proteomes" id="UP000054481"/>
    </source>
</evidence>
<evidence type="ECO:0000256" key="1">
    <source>
        <dbReference type="SAM" id="Phobius"/>
    </source>
</evidence>
<reference evidence="3 4" key="1">
    <citation type="journal article" date="2014" name="Genome Biol. Evol.">
        <title>Comparative genomics and transcriptomics analyses reveal divergent lifestyle features of nematode endoparasitic fungus Hirsutella minnesotensis.</title>
        <authorList>
            <person name="Lai Y."/>
            <person name="Liu K."/>
            <person name="Zhang X."/>
            <person name="Zhang X."/>
            <person name="Li K."/>
            <person name="Wang N."/>
            <person name="Shu C."/>
            <person name="Wu Y."/>
            <person name="Wang C."/>
            <person name="Bushley K.E."/>
            <person name="Xiang M."/>
            <person name="Liu X."/>
        </authorList>
    </citation>
    <scope>NUCLEOTIDE SEQUENCE [LARGE SCALE GENOMIC DNA]</scope>
    <source>
        <strain evidence="3 4">3608</strain>
    </source>
</reference>
<evidence type="ECO:0000259" key="2">
    <source>
        <dbReference type="Pfam" id="PF24800"/>
    </source>
</evidence>
<feature type="transmembrane region" description="Helical" evidence="1">
    <location>
        <begin position="216"/>
        <end position="241"/>
    </location>
</feature>
<dbReference type="InterPro" id="IPR056119">
    <property type="entry name" value="DUF7702"/>
</dbReference>
<keyword evidence="1" id="KW-0812">Transmembrane</keyword>
<feature type="transmembrane region" description="Helical" evidence="1">
    <location>
        <begin position="186"/>
        <end position="210"/>
    </location>
</feature>
<feature type="transmembrane region" description="Helical" evidence="1">
    <location>
        <begin position="153"/>
        <end position="174"/>
    </location>
</feature>
<name>A0A0F7ZMZ6_9HYPO</name>
<keyword evidence="1" id="KW-1133">Transmembrane helix</keyword>
<dbReference type="PANTHER" id="PTHR42109">
    <property type="entry name" value="UNPLACED GENOMIC SCAFFOLD UM_SCAF_CONTIG_1.265, WHOLE GENOME SHOTGUN SEQUENCE"/>
    <property type="match status" value="1"/>
</dbReference>
<proteinExistence type="predicted"/>
<organism evidence="3 4">
    <name type="scientific">Hirsutella minnesotensis 3608</name>
    <dbReference type="NCBI Taxonomy" id="1043627"/>
    <lineage>
        <taxon>Eukaryota</taxon>
        <taxon>Fungi</taxon>
        <taxon>Dikarya</taxon>
        <taxon>Ascomycota</taxon>
        <taxon>Pezizomycotina</taxon>
        <taxon>Sordariomycetes</taxon>
        <taxon>Hypocreomycetidae</taxon>
        <taxon>Hypocreales</taxon>
        <taxon>Ophiocordycipitaceae</taxon>
        <taxon>Hirsutella</taxon>
    </lineage>
</organism>
<sequence>MTRPLDAYDDIAIATIVVYSACFVGAVFLCFKHGLARSSGWSSLMLLSVARLIGSALRLSYVSQPTNVGLYIGWMTLNNIGLGPLILILLGLLGRVFQSINRQGHVVVKPTYHRLTEILMLVAIILIAVGGSQSNYSFDRGQLVIQYSSTSHAGLGLAIVVLALLFAELFLAFRNQGYVAQGEHRIILAVVISLPFVIVRLIYSCLVVFGGVRPDVWIYLGMLVIMEMIVVLICEVLGFTLGKAPPAPSKEDHEMLARGGR</sequence>
<feature type="transmembrane region" description="Helical" evidence="1">
    <location>
        <begin position="115"/>
        <end position="133"/>
    </location>
</feature>
<feature type="transmembrane region" description="Helical" evidence="1">
    <location>
        <begin position="12"/>
        <end position="31"/>
    </location>
</feature>
<accession>A0A0F7ZMZ6</accession>
<dbReference type="AlphaFoldDB" id="A0A0F7ZMZ6"/>
<evidence type="ECO:0000313" key="3">
    <source>
        <dbReference type="EMBL" id="KJZ72865.1"/>
    </source>
</evidence>
<keyword evidence="4" id="KW-1185">Reference proteome</keyword>
<dbReference type="Pfam" id="PF24800">
    <property type="entry name" value="DUF7702"/>
    <property type="match status" value="1"/>
</dbReference>